<dbReference type="AlphaFoldDB" id="A0AB39N4U5"/>
<dbReference type="RefSeq" id="WP_369272564.1">
    <property type="nucleotide sequence ID" value="NZ_CP163432.1"/>
</dbReference>
<proteinExistence type="predicted"/>
<keyword evidence="1" id="KW-0812">Transmembrane</keyword>
<keyword evidence="1" id="KW-1133">Transmembrane helix</keyword>
<gene>
    <name evidence="2" type="ORF">AB5J55_23535</name>
</gene>
<sequence length="151" mass="16335">MSTPSVSRTSVRRRSQPFLIVVPDRPSLTREVFGFLGRALWRFRAALAPTGFALLALVVTALLHVLGWWSGLVLAPLAIAPAVWFAVMQRRRPGHGSTLAWRIGLAALATLTSTWAALAAAFGPLAGPLGLIWLLALIVAQAAWLIVRRTH</sequence>
<feature type="transmembrane region" description="Helical" evidence="1">
    <location>
        <begin position="99"/>
        <end position="122"/>
    </location>
</feature>
<evidence type="ECO:0008006" key="3">
    <source>
        <dbReference type="Google" id="ProtNLM"/>
    </source>
</evidence>
<keyword evidence="1" id="KW-0472">Membrane</keyword>
<evidence type="ECO:0000313" key="2">
    <source>
        <dbReference type="EMBL" id="XDQ12393.1"/>
    </source>
</evidence>
<reference evidence="2" key="1">
    <citation type="submission" date="2024-07" db="EMBL/GenBank/DDBJ databases">
        <authorList>
            <person name="Yu S.T."/>
        </authorList>
    </citation>
    <scope>NUCLEOTIDE SEQUENCE</scope>
    <source>
        <strain evidence="2">R11</strain>
    </source>
</reference>
<feature type="transmembrane region" description="Helical" evidence="1">
    <location>
        <begin position="45"/>
        <end position="63"/>
    </location>
</feature>
<protein>
    <recommendedName>
        <fullName evidence="3">Integral membrane protein</fullName>
    </recommendedName>
</protein>
<accession>A0AB39N4U5</accession>
<dbReference type="EMBL" id="CP163432">
    <property type="protein sequence ID" value="XDQ12393.1"/>
    <property type="molecule type" value="Genomic_DNA"/>
</dbReference>
<name>A0AB39N4U5_9ACTN</name>
<organism evidence="2">
    <name type="scientific">Streptomyces sp. R11</name>
    <dbReference type="NCBI Taxonomy" id="3238625"/>
    <lineage>
        <taxon>Bacteria</taxon>
        <taxon>Bacillati</taxon>
        <taxon>Actinomycetota</taxon>
        <taxon>Actinomycetes</taxon>
        <taxon>Kitasatosporales</taxon>
        <taxon>Streptomycetaceae</taxon>
        <taxon>Streptomyces</taxon>
    </lineage>
</organism>
<evidence type="ECO:0000256" key="1">
    <source>
        <dbReference type="SAM" id="Phobius"/>
    </source>
</evidence>
<feature type="transmembrane region" description="Helical" evidence="1">
    <location>
        <begin position="128"/>
        <end position="147"/>
    </location>
</feature>
<feature type="transmembrane region" description="Helical" evidence="1">
    <location>
        <begin position="69"/>
        <end position="87"/>
    </location>
</feature>